<dbReference type="Proteomes" id="UP000697330">
    <property type="component" value="Unassembled WGS sequence"/>
</dbReference>
<feature type="transmembrane region" description="Helical" evidence="1">
    <location>
        <begin position="196"/>
        <end position="217"/>
    </location>
</feature>
<proteinExistence type="predicted"/>
<comment type="caution">
    <text evidence="2">The sequence shown here is derived from an EMBL/GenBank/DDBJ whole genome shotgun (WGS) entry which is preliminary data.</text>
</comment>
<dbReference type="AlphaFoldDB" id="A0A921KKJ1"/>
<accession>A0A921KKJ1</accession>
<feature type="transmembrane region" description="Helical" evidence="1">
    <location>
        <begin position="79"/>
        <end position="98"/>
    </location>
</feature>
<feature type="transmembrane region" description="Helical" evidence="1">
    <location>
        <begin position="366"/>
        <end position="384"/>
    </location>
</feature>
<feature type="transmembrane region" description="Helical" evidence="1">
    <location>
        <begin position="134"/>
        <end position="152"/>
    </location>
</feature>
<name>A0A921KKJ1_9ACTN</name>
<gene>
    <name evidence="2" type="ORF">K8U72_01045</name>
</gene>
<dbReference type="RefSeq" id="WP_274958450.1">
    <property type="nucleotide sequence ID" value="NZ_DYWQ01000013.1"/>
</dbReference>
<evidence type="ECO:0000313" key="3">
    <source>
        <dbReference type="Proteomes" id="UP000697330"/>
    </source>
</evidence>
<evidence type="ECO:0000313" key="2">
    <source>
        <dbReference type="EMBL" id="HJF44363.1"/>
    </source>
</evidence>
<feature type="transmembrane region" description="Helical" evidence="1">
    <location>
        <begin position="224"/>
        <end position="244"/>
    </location>
</feature>
<feature type="transmembrane region" description="Helical" evidence="1">
    <location>
        <begin position="301"/>
        <end position="318"/>
    </location>
</feature>
<protein>
    <recommendedName>
        <fullName evidence="4">Membrane protein 6-pyruvoyl-tetrahydropterin synthase-related domain-containing protein</fullName>
    </recommendedName>
</protein>
<feature type="transmembrane region" description="Helical" evidence="1">
    <location>
        <begin position="405"/>
        <end position="427"/>
    </location>
</feature>
<keyword evidence="1" id="KW-1133">Transmembrane helix</keyword>
<feature type="transmembrane region" description="Helical" evidence="1">
    <location>
        <begin position="105"/>
        <end position="122"/>
    </location>
</feature>
<dbReference type="EMBL" id="DYWQ01000013">
    <property type="protein sequence ID" value="HJF44363.1"/>
    <property type="molecule type" value="Genomic_DNA"/>
</dbReference>
<reference evidence="2" key="2">
    <citation type="submission" date="2021-09" db="EMBL/GenBank/DDBJ databases">
        <authorList>
            <person name="Gilroy R."/>
        </authorList>
    </citation>
    <scope>NUCLEOTIDE SEQUENCE</scope>
    <source>
        <strain evidence="2">CHK124-7917</strain>
    </source>
</reference>
<evidence type="ECO:0000256" key="1">
    <source>
        <dbReference type="SAM" id="Phobius"/>
    </source>
</evidence>
<organism evidence="2 3">
    <name type="scientific">Thermophilibacter provencensis</name>
    <dbReference type="NCBI Taxonomy" id="1852386"/>
    <lineage>
        <taxon>Bacteria</taxon>
        <taxon>Bacillati</taxon>
        <taxon>Actinomycetota</taxon>
        <taxon>Coriobacteriia</taxon>
        <taxon>Coriobacteriales</taxon>
        <taxon>Atopobiaceae</taxon>
        <taxon>Thermophilibacter</taxon>
    </lineage>
</organism>
<keyword evidence="1" id="KW-0812">Transmembrane</keyword>
<feature type="transmembrane region" description="Helical" evidence="1">
    <location>
        <begin position="12"/>
        <end position="32"/>
    </location>
</feature>
<keyword evidence="1" id="KW-0472">Membrane</keyword>
<feature type="transmembrane region" description="Helical" evidence="1">
    <location>
        <begin position="330"/>
        <end position="346"/>
    </location>
</feature>
<sequence>MTVRHSEVLALALRVLTVVYLAFLVLLIWNFLPFGDDIAFHLQRLDALSQEFRLGVDLSDFPFRVYTTTLDGYGYGSPLFYGDIFLYPFALLSSLGVSVYTAYRLLLIAMLLGSYLSLRLLMREVTSSTKALGFSLGLFYAVLSTTLYGEVVGSCVGRGLVWIFAPLAIAGFYRVIFTDRPCGWVLLAVGAGGTLLAHPLNIVLLLVVLFLMLAVSFRRVNRRAATQILLSAAVAILATLWYTLPMLEQMLSESFFVTSAAVDNGKTILSDFTVPLSGIVLPSQLRTTLLSLMGIDAPQRLYKAGLLIALLALVAFALRWRAGQGRGRGSFCASLVLVAALAVWFQTPLFPHDLLQGVLGVLQFPWRIYVFAELSIALLLAIAYDGPAPQLAGEEAALEPAPRPAGVVLPTVLGCLVLLLAVVFVGLDLRGQIESGVVDGSPLPLSERLPYSSLDVGSGEYVPANVFSTESPYYDPDRGWFYVDAYLADRGCVATASEPSIELEAWRDGRSTYVSYSGAEAGDAVSVPLLMYQGYAAVNAETGETLPVSEGEDGFVEVGVDDASGTIRVWYAGTTIQHVANVVSLLSLVVVAAVCATRCGHGGSVSSMRMG</sequence>
<reference evidence="2" key="1">
    <citation type="journal article" date="2021" name="PeerJ">
        <title>Extensive microbial diversity within the chicken gut microbiome revealed by metagenomics and culture.</title>
        <authorList>
            <person name="Gilroy R."/>
            <person name="Ravi A."/>
            <person name="Getino M."/>
            <person name="Pursley I."/>
            <person name="Horton D.L."/>
            <person name="Alikhan N.F."/>
            <person name="Baker D."/>
            <person name="Gharbi K."/>
            <person name="Hall N."/>
            <person name="Watson M."/>
            <person name="Adriaenssens E.M."/>
            <person name="Foster-Nyarko E."/>
            <person name="Jarju S."/>
            <person name="Secka A."/>
            <person name="Antonio M."/>
            <person name="Oren A."/>
            <person name="Chaudhuri R.R."/>
            <person name="La Ragione R."/>
            <person name="Hildebrand F."/>
            <person name="Pallen M.J."/>
        </authorList>
    </citation>
    <scope>NUCLEOTIDE SEQUENCE</scope>
    <source>
        <strain evidence="2">CHK124-7917</strain>
    </source>
</reference>
<feature type="transmembrane region" description="Helical" evidence="1">
    <location>
        <begin position="159"/>
        <end position="176"/>
    </location>
</feature>
<evidence type="ECO:0008006" key="4">
    <source>
        <dbReference type="Google" id="ProtNLM"/>
    </source>
</evidence>